<dbReference type="InterPro" id="IPR001647">
    <property type="entry name" value="HTH_TetR"/>
</dbReference>
<dbReference type="GO" id="GO:0003700">
    <property type="term" value="F:DNA-binding transcription factor activity"/>
    <property type="evidence" value="ECO:0007669"/>
    <property type="project" value="TreeGrafter"/>
</dbReference>
<dbReference type="PROSITE" id="PS50977">
    <property type="entry name" value="HTH_TETR_2"/>
    <property type="match status" value="1"/>
</dbReference>
<sequence length="255" mass="27070">MRAPGSKNKSNALGCAMMVAMPGPTTRAHRTRAENRQTMETEILRLGREHLSTHGAAGLSLRAIARELGVVSSAVYRYVPSRDELLTRLLVEGYTHLAESVDAAIDRIDTEDHPGRIMAAAKAIRTWAVDNPARWALLYGSPVPGYAAPADRTVSSGTRVIARLIAELAAAHDAGVLATPGCEVSPTLSVDLDAIRTEFGSDLPDAALVTGTLLWAAVIGATSLEVFGQYGAETFSVPEHLFTAQIDAVLSSALR</sequence>
<evidence type="ECO:0000256" key="4">
    <source>
        <dbReference type="PROSITE-ProRule" id="PRU00335"/>
    </source>
</evidence>
<accession>A0A3N4GKP4</accession>
<dbReference type="InterPro" id="IPR009057">
    <property type="entry name" value="Homeodomain-like_sf"/>
</dbReference>
<reference evidence="6 7" key="1">
    <citation type="submission" date="2018-11" db="EMBL/GenBank/DDBJ databases">
        <title>Draft genome sequence of Gordonia sp. RS15-1S isolated from rice stems.</title>
        <authorList>
            <person name="Muangham S."/>
        </authorList>
    </citation>
    <scope>NUCLEOTIDE SEQUENCE [LARGE SCALE GENOMIC DNA]</scope>
    <source>
        <strain evidence="6 7">RS15-1S</strain>
    </source>
</reference>
<evidence type="ECO:0000256" key="3">
    <source>
        <dbReference type="ARBA" id="ARBA00023163"/>
    </source>
</evidence>
<evidence type="ECO:0000313" key="6">
    <source>
        <dbReference type="EMBL" id="RPA63469.1"/>
    </source>
</evidence>
<keyword evidence="2 4" id="KW-0238">DNA-binding</keyword>
<evidence type="ECO:0000256" key="2">
    <source>
        <dbReference type="ARBA" id="ARBA00023125"/>
    </source>
</evidence>
<feature type="domain" description="HTH tetR-type" evidence="5">
    <location>
        <begin position="37"/>
        <end position="97"/>
    </location>
</feature>
<dbReference type="Gene3D" id="1.10.357.10">
    <property type="entry name" value="Tetracycline Repressor, domain 2"/>
    <property type="match status" value="1"/>
</dbReference>
<dbReference type="EMBL" id="RKMH01000005">
    <property type="protein sequence ID" value="RPA63469.1"/>
    <property type="molecule type" value="Genomic_DNA"/>
</dbReference>
<keyword evidence="1" id="KW-0805">Transcription regulation</keyword>
<dbReference type="InterPro" id="IPR025996">
    <property type="entry name" value="MT1864/Rv1816-like_C"/>
</dbReference>
<evidence type="ECO:0000256" key="1">
    <source>
        <dbReference type="ARBA" id="ARBA00023015"/>
    </source>
</evidence>
<dbReference type="Pfam" id="PF13305">
    <property type="entry name" value="TetR_C_33"/>
    <property type="match status" value="1"/>
</dbReference>
<dbReference type="GO" id="GO:0000976">
    <property type="term" value="F:transcription cis-regulatory region binding"/>
    <property type="evidence" value="ECO:0007669"/>
    <property type="project" value="TreeGrafter"/>
</dbReference>
<dbReference type="Pfam" id="PF00440">
    <property type="entry name" value="TetR_N"/>
    <property type="match status" value="1"/>
</dbReference>
<dbReference type="InterPro" id="IPR050109">
    <property type="entry name" value="HTH-type_TetR-like_transc_reg"/>
</dbReference>
<name>A0A3N4GKP4_9ACTN</name>
<dbReference type="OrthoDB" id="3210322at2"/>
<proteinExistence type="predicted"/>
<dbReference type="SUPFAM" id="SSF46689">
    <property type="entry name" value="Homeodomain-like"/>
    <property type="match status" value="1"/>
</dbReference>
<dbReference type="SUPFAM" id="SSF48498">
    <property type="entry name" value="Tetracyclin repressor-like, C-terminal domain"/>
    <property type="match status" value="1"/>
</dbReference>
<dbReference type="PANTHER" id="PTHR30055:SF243">
    <property type="entry name" value="HTH-TYPE TRANSCRIPTIONAL REGULATOR RV1816"/>
    <property type="match status" value="1"/>
</dbReference>
<protein>
    <submittedName>
        <fullName evidence="6">TetR/AcrR family transcriptional regulator</fullName>
    </submittedName>
</protein>
<comment type="caution">
    <text evidence="6">The sequence shown here is derived from an EMBL/GenBank/DDBJ whole genome shotgun (WGS) entry which is preliminary data.</text>
</comment>
<evidence type="ECO:0000313" key="7">
    <source>
        <dbReference type="Proteomes" id="UP000267536"/>
    </source>
</evidence>
<keyword evidence="7" id="KW-1185">Reference proteome</keyword>
<dbReference type="PANTHER" id="PTHR30055">
    <property type="entry name" value="HTH-TYPE TRANSCRIPTIONAL REGULATOR RUTR"/>
    <property type="match status" value="1"/>
</dbReference>
<keyword evidence="3" id="KW-0804">Transcription</keyword>
<gene>
    <name evidence="6" type="ORF">EF294_08190</name>
</gene>
<organism evidence="6 7">
    <name type="scientific">Gordonia oryzae</name>
    <dbReference type="NCBI Taxonomy" id="2487349"/>
    <lineage>
        <taxon>Bacteria</taxon>
        <taxon>Bacillati</taxon>
        <taxon>Actinomycetota</taxon>
        <taxon>Actinomycetes</taxon>
        <taxon>Mycobacteriales</taxon>
        <taxon>Gordoniaceae</taxon>
        <taxon>Gordonia</taxon>
    </lineage>
</organism>
<dbReference type="AlphaFoldDB" id="A0A3N4GKP4"/>
<dbReference type="Proteomes" id="UP000267536">
    <property type="component" value="Unassembled WGS sequence"/>
</dbReference>
<dbReference type="InterPro" id="IPR036271">
    <property type="entry name" value="Tet_transcr_reg_TetR-rel_C_sf"/>
</dbReference>
<evidence type="ECO:0000259" key="5">
    <source>
        <dbReference type="PROSITE" id="PS50977"/>
    </source>
</evidence>
<feature type="DNA-binding region" description="H-T-H motif" evidence="4">
    <location>
        <begin position="60"/>
        <end position="79"/>
    </location>
</feature>